<reference evidence="2" key="1">
    <citation type="submission" date="2019-08" db="EMBL/GenBank/DDBJ databases">
        <authorList>
            <person name="Kucharzyk K."/>
            <person name="Murdoch R.W."/>
            <person name="Higgins S."/>
            <person name="Loffler F."/>
        </authorList>
    </citation>
    <scope>NUCLEOTIDE SEQUENCE</scope>
</reference>
<feature type="transmembrane region" description="Helical" evidence="1">
    <location>
        <begin position="9"/>
        <end position="27"/>
    </location>
</feature>
<sequence length="215" mass="23299">MTRQFFSRLLILHIGLFLYSLGIALSLNAQIGYAPWEVLHVGMAKTFGMTIGGVSIIVGFLILLVTGYCGEDIGIGTIANMIVIGLVLDLILYLDFLPVAGNMFFGLLMLITGLFTIALGSYFYIASAFGAGPRDGLMVLLTRKTGLPIGLCRGGIELAAVVIGWFLGGLVGIGTVVSALMIGFCVQITFKLLRFDPTKIHHERLQETYNSFRQK</sequence>
<dbReference type="InterPro" id="IPR038750">
    <property type="entry name" value="YczE/YyaS-like"/>
</dbReference>
<evidence type="ECO:0000313" key="2">
    <source>
        <dbReference type="EMBL" id="MPM91967.1"/>
    </source>
</evidence>
<keyword evidence="1" id="KW-0472">Membrane</keyword>
<organism evidence="2">
    <name type="scientific">bioreactor metagenome</name>
    <dbReference type="NCBI Taxonomy" id="1076179"/>
    <lineage>
        <taxon>unclassified sequences</taxon>
        <taxon>metagenomes</taxon>
        <taxon>ecological metagenomes</taxon>
    </lineage>
</organism>
<name>A0A645DRL2_9ZZZZ</name>
<dbReference type="EMBL" id="VSSQ01038956">
    <property type="protein sequence ID" value="MPM91967.1"/>
    <property type="molecule type" value="Genomic_DNA"/>
</dbReference>
<keyword evidence="1" id="KW-1133">Transmembrane helix</keyword>
<evidence type="ECO:0008006" key="3">
    <source>
        <dbReference type="Google" id="ProtNLM"/>
    </source>
</evidence>
<feature type="transmembrane region" description="Helical" evidence="1">
    <location>
        <begin position="173"/>
        <end position="193"/>
    </location>
</feature>
<feature type="transmembrane region" description="Helical" evidence="1">
    <location>
        <begin position="103"/>
        <end position="125"/>
    </location>
</feature>
<feature type="transmembrane region" description="Helical" evidence="1">
    <location>
        <begin position="146"/>
        <end position="167"/>
    </location>
</feature>
<evidence type="ECO:0000256" key="1">
    <source>
        <dbReference type="SAM" id="Phobius"/>
    </source>
</evidence>
<dbReference type="Pfam" id="PF19700">
    <property type="entry name" value="DUF6198"/>
    <property type="match status" value="1"/>
</dbReference>
<comment type="caution">
    <text evidence="2">The sequence shown here is derived from an EMBL/GenBank/DDBJ whole genome shotgun (WGS) entry which is preliminary data.</text>
</comment>
<dbReference type="PANTHER" id="PTHR40078:SF1">
    <property type="entry name" value="INTEGRAL MEMBRANE PROTEIN"/>
    <property type="match status" value="1"/>
</dbReference>
<feature type="transmembrane region" description="Helical" evidence="1">
    <location>
        <begin position="47"/>
        <end position="66"/>
    </location>
</feature>
<gene>
    <name evidence="2" type="ORF">SDC9_139101</name>
</gene>
<protein>
    <recommendedName>
        <fullName evidence="3">YitT family protein</fullName>
    </recommendedName>
</protein>
<accession>A0A645DRL2</accession>
<keyword evidence="1" id="KW-0812">Transmembrane</keyword>
<dbReference type="AlphaFoldDB" id="A0A645DRL2"/>
<proteinExistence type="predicted"/>
<dbReference type="PANTHER" id="PTHR40078">
    <property type="entry name" value="INTEGRAL MEMBRANE PROTEIN-RELATED"/>
    <property type="match status" value="1"/>
</dbReference>
<feature type="transmembrane region" description="Helical" evidence="1">
    <location>
        <begin position="78"/>
        <end position="97"/>
    </location>
</feature>